<dbReference type="InterPro" id="IPR036390">
    <property type="entry name" value="WH_DNA-bd_sf"/>
</dbReference>
<proteinExistence type="predicted"/>
<dbReference type="SMART" id="SM00100">
    <property type="entry name" value="cNMP"/>
    <property type="match status" value="1"/>
</dbReference>
<dbReference type="Gene3D" id="2.60.120.10">
    <property type="entry name" value="Jelly Rolls"/>
    <property type="match status" value="1"/>
</dbReference>
<gene>
    <name evidence="2" type="ORF">A8806_107176</name>
</gene>
<comment type="caution">
    <text evidence="2">The sequence shown here is derived from an EMBL/GenBank/DDBJ whole genome shotgun (WGS) entry which is preliminary data.</text>
</comment>
<dbReference type="OrthoDB" id="581021at2"/>
<dbReference type="InterPro" id="IPR018490">
    <property type="entry name" value="cNMP-bd_dom_sf"/>
</dbReference>
<dbReference type="InterPro" id="IPR000595">
    <property type="entry name" value="cNMP-bd_dom"/>
</dbReference>
<evidence type="ECO:0000313" key="3">
    <source>
        <dbReference type="Proteomes" id="UP000245845"/>
    </source>
</evidence>
<dbReference type="RefSeq" id="WP_109731673.1">
    <property type="nucleotide sequence ID" value="NZ_BAAACK010000011.1"/>
</dbReference>
<dbReference type="SUPFAM" id="SSF46785">
    <property type="entry name" value="Winged helix' DNA-binding domain"/>
    <property type="match status" value="1"/>
</dbReference>
<sequence>MQRRPLTEKHYEKLKEFALSDLPLEACVCLSYDPGEILIQEDMPIKYLYLVLSGRAKVCSTTPNGKHLVLCYYVSKGILGDVELMADANTATATVIAITEFECIAVPYQRNAAALRNHVEFLNIIGKELAFKLITSSHSLISASLCTGEERLCSYILHASHNGIFRDTLTDTAYSLGMSYRHMLRLLNQLCCEKVLEKSACGYHILNRDVLIRRAGNEGGL</sequence>
<keyword evidence="3" id="KW-1185">Reference proteome</keyword>
<reference evidence="2 3" key="1">
    <citation type="submission" date="2018-05" db="EMBL/GenBank/DDBJ databases">
        <title>The Hungate 1000. A catalogue of reference genomes from the rumen microbiome.</title>
        <authorList>
            <person name="Kelly W."/>
        </authorList>
    </citation>
    <scope>NUCLEOTIDE SEQUENCE [LARGE SCALE GENOMIC DNA]</scope>
    <source>
        <strain evidence="2 3">NLAE-zl-C242</strain>
    </source>
</reference>
<organism evidence="2 3">
    <name type="scientific">Faecalicatena orotica</name>
    <dbReference type="NCBI Taxonomy" id="1544"/>
    <lineage>
        <taxon>Bacteria</taxon>
        <taxon>Bacillati</taxon>
        <taxon>Bacillota</taxon>
        <taxon>Clostridia</taxon>
        <taxon>Lachnospirales</taxon>
        <taxon>Lachnospiraceae</taxon>
        <taxon>Faecalicatena</taxon>
    </lineage>
</organism>
<name>A0A2Y9BKC5_9FIRM</name>
<dbReference type="CDD" id="cd00038">
    <property type="entry name" value="CAP_ED"/>
    <property type="match status" value="1"/>
</dbReference>
<feature type="domain" description="Cyclic nucleotide-binding" evidence="1">
    <location>
        <begin position="32"/>
        <end position="106"/>
    </location>
</feature>
<evidence type="ECO:0000313" key="2">
    <source>
        <dbReference type="EMBL" id="PWJ29027.1"/>
    </source>
</evidence>
<dbReference type="EMBL" id="QGDL01000007">
    <property type="protein sequence ID" value="PWJ29027.1"/>
    <property type="molecule type" value="Genomic_DNA"/>
</dbReference>
<protein>
    <submittedName>
        <fullName evidence="2">CRP-like cAMP-binding protein</fullName>
    </submittedName>
</protein>
<dbReference type="AlphaFoldDB" id="A0A2Y9BKC5"/>
<dbReference type="Pfam" id="PF00027">
    <property type="entry name" value="cNMP_binding"/>
    <property type="match status" value="1"/>
</dbReference>
<evidence type="ECO:0000259" key="1">
    <source>
        <dbReference type="PROSITE" id="PS50042"/>
    </source>
</evidence>
<dbReference type="InterPro" id="IPR014710">
    <property type="entry name" value="RmlC-like_jellyroll"/>
</dbReference>
<accession>A0A2Y9BKC5</accession>
<dbReference type="SUPFAM" id="SSF51206">
    <property type="entry name" value="cAMP-binding domain-like"/>
    <property type="match status" value="1"/>
</dbReference>
<dbReference type="PROSITE" id="PS50042">
    <property type="entry name" value="CNMP_BINDING_3"/>
    <property type="match status" value="1"/>
</dbReference>
<dbReference type="Proteomes" id="UP000245845">
    <property type="component" value="Unassembled WGS sequence"/>
</dbReference>